<evidence type="ECO:0000313" key="1">
    <source>
        <dbReference type="EMBL" id="KAK1868948.1"/>
    </source>
</evidence>
<dbReference type="EMBL" id="CM020620">
    <property type="protein sequence ID" value="KAK1868948.1"/>
    <property type="molecule type" value="Genomic_DNA"/>
</dbReference>
<gene>
    <name evidence="1" type="ORF">I4F81_011430</name>
</gene>
<proteinExistence type="predicted"/>
<organism evidence="1 2">
    <name type="scientific">Pyropia yezoensis</name>
    <name type="common">Susabi-nori</name>
    <name type="synonym">Porphyra yezoensis</name>
    <dbReference type="NCBI Taxonomy" id="2788"/>
    <lineage>
        <taxon>Eukaryota</taxon>
        <taxon>Rhodophyta</taxon>
        <taxon>Bangiophyceae</taxon>
        <taxon>Bangiales</taxon>
        <taxon>Bangiaceae</taxon>
        <taxon>Pyropia</taxon>
    </lineage>
</organism>
<protein>
    <submittedName>
        <fullName evidence="1">Uncharacterized protein</fullName>
    </submittedName>
</protein>
<name>A0ACC3CGG3_PYRYE</name>
<dbReference type="Proteomes" id="UP000798662">
    <property type="component" value="Chromosome 3"/>
</dbReference>
<comment type="caution">
    <text evidence="1">The sequence shown here is derived from an EMBL/GenBank/DDBJ whole genome shotgun (WGS) entry which is preliminary data.</text>
</comment>
<accession>A0ACC3CGG3</accession>
<evidence type="ECO:0000313" key="2">
    <source>
        <dbReference type="Proteomes" id="UP000798662"/>
    </source>
</evidence>
<keyword evidence="2" id="KW-1185">Reference proteome</keyword>
<reference evidence="1" key="1">
    <citation type="submission" date="2019-11" db="EMBL/GenBank/DDBJ databases">
        <title>Nori genome reveals adaptations in red seaweeds to the harsh intertidal environment.</title>
        <authorList>
            <person name="Wang D."/>
            <person name="Mao Y."/>
        </authorList>
    </citation>
    <scope>NUCLEOTIDE SEQUENCE</scope>
    <source>
        <tissue evidence="1">Gametophyte</tissue>
    </source>
</reference>
<sequence length="221" mass="24200">MLGHNVFRARRPMAFVGSCGAFGTRPVSSRAPTARPARVVAAPAHRMAWTLDDAEPEDYVPLGIAVCYQRNQNNKLDEVMVVEPLATGTLENVTGTGQPTSYKRIMATTIANIPDNPSELPEAFTRGDKLSYGEDFAERMCAAARTFKRMPTSKSILKVGQMSTCDEGGKLTFCTDGIQRILNEQWEPNFDDNVKQDGSIDVYGRGEGADESADVQKLYNA</sequence>